<dbReference type="Proteomes" id="UP000537130">
    <property type="component" value="Unassembled WGS sequence"/>
</dbReference>
<accession>A0A7W4W330</accession>
<organism evidence="5 6">
    <name type="scientific">Litorivivens lipolytica</name>
    <dbReference type="NCBI Taxonomy" id="1524264"/>
    <lineage>
        <taxon>Bacteria</taxon>
        <taxon>Pseudomonadati</taxon>
        <taxon>Pseudomonadota</taxon>
        <taxon>Gammaproteobacteria</taxon>
        <taxon>Litorivivens</taxon>
    </lineage>
</organism>
<evidence type="ECO:0000313" key="6">
    <source>
        <dbReference type="Proteomes" id="UP000537130"/>
    </source>
</evidence>
<sequence length="211" mass="23632">MSQQLLRQQVLALSGVCQSVALVDSIARTGDAEPAAFEACLRSLFSFSTQSPEEAYGGVPALELGLRKLHDLLSGTRSNSDRELVRYIIGITHLQRQLEKQPDTGSIIRSRLAHVEKGMQINGTNINDLSPPIAAVYKDTISNFKFRLKVNGSAQQLQNPHNADRIRALLLAGIRGAYLWKQLGGRRRHFLFKKQRILDTLREILQQEIPH</sequence>
<comment type="similarity">
    <text evidence="4">Belongs to the HflD family.</text>
</comment>
<dbReference type="Pfam" id="PF04356">
    <property type="entry name" value="DUF489"/>
    <property type="match status" value="1"/>
</dbReference>
<dbReference type="InterPro" id="IPR007451">
    <property type="entry name" value="HflD"/>
</dbReference>
<dbReference type="HAMAP" id="MF_00695">
    <property type="entry name" value="HflD_protein"/>
    <property type="match status" value="1"/>
</dbReference>
<dbReference type="AlphaFoldDB" id="A0A7W4W330"/>
<comment type="subcellular location">
    <subcellularLocation>
        <location evidence="4">Cytoplasm</location>
    </subcellularLocation>
    <subcellularLocation>
        <location evidence="4">Cell membrane</location>
        <topology evidence="4">Peripheral membrane protein</topology>
        <orientation evidence="4">Cytoplasmic side</orientation>
    </subcellularLocation>
</comment>
<dbReference type="EMBL" id="JACHWY010000001">
    <property type="protein sequence ID" value="MBB3046410.1"/>
    <property type="molecule type" value="Genomic_DNA"/>
</dbReference>
<keyword evidence="3 4" id="KW-0472">Membrane</keyword>
<gene>
    <name evidence="4" type="primary">hflD</name>
    <name evidence="5" type="ORF">FHR99_000646</name>
</gene>
<dbReference type="InterPro" id="IPR035932">
    <property type="entry name" value="HflD-like_sf"/>
</dbReference>
<keyword evidence="1 4" id="KW-1003">Cell membrane</keyword>
<dbReference type="SUPFAM" id="SSF101322">
    <property type="entry name" value="YcfC-like"/>
    <property type="match status" value="1"/>
</dbReference>
<dbReference type="NCBIfam" id="NF001246">
    <property type="entry name" value="PRK00218.1-2"/>
    <property type="match status" value="1"/>
</dbReference>
<evidence type="ECO:0000313" key="5">
    <source>
        <dbReference type="EMBL" id="MBB3046410.1"/>
    </source>
</evidence>
<name>A0A7W4W330_9GAMM</name>
<reference evidence="5 6" key="1">
    <citation type="submission" date="2020-08" db="EMBL/GenBank/DDBJ databases">
        <title>Genomic Encyclopedia of Type Strains, Phase III (KMG-III): the genomes of soil and plant-associated and newly described type strains.</title>
        <authorList>
            <person name="Whitman W."/>
        </authorList>
    </citation>
    <scope>NUCLEOTIDE SEQUENCE [LARGE SCALE GENOMIC DNA]</scope>
    <source>
        <strain evidence="5 6">CECT 8654</strain>
    </source>
</reference>
<evidence type="ECO:0000256" key="2">
    <source>
        <dbReference type="ARBA" id="ARBA00022490"/>
    </source>
</evidence>
<keyword evidence="2 4" id="KW-0963">Cytoplasm</keyword>
<dbReference type="PANTHER" id="PTHR38100:SF1">
    <property type="entry name" value="HIGH FREQUENCY LYSOGENIZATION PROTEIN HFLD"/>
    <property type="match status" value="1"/>
</dbReference>
<dbReference type="Gene3D" id="1.10.3890.10">
    <property type="entry name" value="HflD-like"/>
    <property type="match status" value="1"/>
</dbReference>
<evidence type="ECO:0000256" key="4">
    <source>
        <dbReference type="HAMAP-Rule" id="MF_00695"/>
    </source>
</evidence>
<keyword evidence="6" id="KW-1185">Reference proteome</keyword>
<comment type="caution">
    <text evidence="5">The sequence shown here is derived from an EMBL/GenBank/DDBJ whole genome shotgun (WGS) entry which is preliminary data.</text>
</comment>
<proteinExistence type="inferred from homology"/>
<dbReference type="GO" id="GO:0005886">
    <property type="term" value="C:plasma membrane"/>
    <property type="evidence" value="ECO:0007669"/>
    <property type="project" value="UniProtKB-SubCell"/>
</dbReference>
<evidence type="ECO:0000256" key="1">
    <source>
        <dbReference type="ARBA" id="ARBA00022475"/>
    </source>
</evidence>
<dbReference type="RefSeq" id="WP_183409107.1">
    <property type="nucleotide sequence ID" value="NZ_JACHWY010000001.1"/>
</dbReference>
<dbReference type="GO" id="GO:0005737">
    <property type="term" value="C:cytoplasm"/>
    <property type="evidence" value="ECO:0007669"/>
    <property type="project" value="UniProtKB-SubCell"/>
</dbReference>
<evidence type="ECO:0000256" key="3">
    <source>
        <dbReference type="ARBA" id="ARBA00023136"/>
    </source>
</evidence>
<protein>
    <recommendedName>
        <fullName evidence="4">High frequency lysogenization protein HflD homolog</fullName>
    </recommendedName>
</protein>
<dbReference type="PANTHER" id="PTHR38100">
    <property type="entry name" value="HIGH FREQUENCY LYSOGENIZATION PROTEIN HFLD"/>
    <property type="match status" value="1"/>
</dbReference>